<dbReference type="InterPro" id="IPR013830">
    <property type="entry name" value="SGNH_hydro"/>
</dbReference>
<proteinExistence type="predicted"/>
<dbReference type="PANTHER" id="PTHR30383:SF5">
    <property type="entry name" value="SGNH HYDROLASE-TYPE ESTERASE DOMAIN-CONTAINING PROTEIN"/>
    <property type="match status" value="1"/>
</dbReference>
<protein>
    <submittedName>
        <fullName evidence="2">Lipolytic protein, GDSL family</fullName>
    </submittedName>
</protein>
<dbReference type="GO" id="GO:0004622">
    <property type="term" value="F:phosphatidylcholine lysophospholipase activity"/>
    <property type="evidence" value="ECO:0007669"/>
    <property type="project" value="TreeGrafter"/>
</dbReference>
<dbReference type="Proteomes" id="UP000001351">
    <property type="component" value="Chromosome"/>
</dbReference>
<dbReference type="EMBL" id="CP002271">
    <property type="protein sequence ID" value="ADO68349.1"/>
    <property type="molecule type" value="Genomic_DNA"/>
</dbReference>
<sequence>MPLLLKPKSKLVMIGDSITDAERARPVGEGPFGALGKGYVAQVDALLNAAHPEHAIRVVNMGITRNTAADLAARWTSDVLELKPDWVSVMIGINDVWIRHMRPREPELHVELEDYEQTLDALVARTQPGVQGMVLMTPFYIEPNRQDRVRAHMDRFGGAVKRVATRHGTRFVDVQAAFDRVLEHLYPAAMAWDRVHPDHVGHMVIARAFLNEIGFEWPRGA</sequence>
<accession>E3FTD5</accession>
<feature type="domain" description="SGNH hydrolase-type esterase" evidence="1">
    <location>
        <begin position="14"/>
        <end position="202"/>
    </location>
</feature>
<evidence type="ECO:0000313" key="2">
    <source>
        <dbReference type="EMBL" id="ADO68349.1"/>
    </source>
</evidence>
<dbReference type="Pfam" id="PF13472">
    <property type="entry name" value="Lipase_GDSL_2"/>
    <property type="match status" value="1"/>
</dbReference>
<evidence type="ECO:0000259" key="1">
    <source>
        <dbReference type="Pfam" id="PF13472"/>
    </source>
</evidence>
<gene>
    <name evidence="2" type="ordered locus">STAUR_0545</name>
</gene>
<dbReference type="InterPro" id="IPR051532">
    <property type="entry name" value="Ester_Hydrolysis_Enzymes"/>
</dbReference>
<dbReference type="OrthoDB" id="9794725at2"/>
<dbReference type="eggNOG" id="COG2755">
    <property type="taxonomic scope" value="Bacteria"/>
</dbReference>
<name>E3FTD5_STIAD</name>
<organism evidence="2 3">
    <name type="scientific">Stigmatella aurantiaca (strain DW4/3-1)</name>
    <dbReference type="NCBI Taxonomy" id="378806"/>
    <lineage>
        <taxon>Bacteria</taxon>
        <taxon>Pseudomonadati</taxon>
        <taxon>Myxococcota</taxon>
        <taxon>Myxococcia</taxon>
        <taxon>Myxococcales</taxon>
        <taxon>Cystobacterineae</taxon>
        <taxon>Archangiaceae</taxon>
        <taxon>Stigmatella</taxon>
    </lineage>
</organism>
<keyword evidence="3" id="KW-1185">Reference proteome</keyword>
<dbReference type="KEGG" id="sur:STAUR_0545"/>
<dbReference type="Gene3D" id="3.40.50.1110">
    <property type="entry name" value="SGNH hydrolase"/>
    <property type="match status" value="1"/>
</dbReference>
<dbReference type="SUPFAM" id="SSF52266">
    <property type="entry name" value="SGNH hydrolase"/>
    <property type="match status" value="1"/>
</dbReference>
<reference evidence="2 3" key="1">
    <citation type="journal article" date="2011" name="Mol. Biol. Evol.">
        <title>Comparative genomic analysis of fruiting body formation in Myxococcales.</title>
        <authorList>
            <person name="Huntley S."/>
            <person name="Hamann N."/>
            <person name="Wegener-Feldbrugge S."/>
            <person name="Treuner-Lange A."/>
            <person name="Kube M."/>
            <person name="Reinhardt R."/>
            <person name="Klages S."/>
            <person name="Muller R."/>
            <person name="Ronning C.M."/>
            <person name="Nierman W.C."/>
            <person name="Sogaard-Andersen L."/>
        </authorList>
    </citation>
    <scope>NUCLEOTIDE SEQUENCE [LARGE SCALE GENOMIC DNA]</scope>
    <source>
        <strain evidence="2 3">DW4/3-1</strain>
    </source>
</reference>
<dbReference type="CDD" id="cd01834">
    <property type="entry name" value="SGNH_hydrolase_like_2"/>
    <property type="match status" value="1"/>
</dbReference>
<dbReference type="STRING" id="378806.STAUR_0545"/>
<dbReference type="InterPro" id="IPR036514">
    <property type="entry name" value="SGNH_hydro_sf"/>
</dbReference>
<evidence type="ECO:0000313" key="3">
    <source>
        <dbReference type="Proteomes" id="UP000001351"/>
    </source>
</evidence>
<dbReference type="PANTHER" id="PTHR30383">
    <property type="entry name" value="THIOESTERASE 1/PROTEASE 1/LYSOPHOSPHOLIPASE L1"/>
    <property type="match status" value="1"/>
</dbReference>
<dbReference type="HOGENOM" id="CLU_051989_5_2_7"/>
<dbReference type="AlphaFoldDB" id="E3FTD5"/>